<keyword evidence="1" id="KW-1133">Transmembrane helix</keyword>
<sequence length="91" mass="10260">IGIGFKFKICLKLVHRNSCTISYEVISAIILLSVILINFNNFISMSASILPIILLWPTHSFTMKEFPATNLSPIHVTCFNLHYVITIPPQT</sequence>
<keyword evidence="1" id="KW-0812">Transmembrane</keyword>
<evidence type="ECO:0000313" key="2">
    <source>
        <dbReference type="EMBL" id="TKC35501.1"/>
    </source>
</evidence>
<reference evidence="3" key="1">
    <citation type="journal article" date="2019" name="IScience">
        <title>Narwhal Genome Reveals Long-Term Low Genetic Diversity despite Current Large Abundance Size.</title>
        <authorList>
            <person name="Westbury M.V."/>
            <person name="Petersen B."/>
            <person name="Garde E."/>
            <person name="Heide-Jorgensen M.P."/>
            <person name="Lorenzen E.D."/>
        </authorList>
    </citation>
    <scope>NUCLEOTIDE SEQUENCE [LARGE SCALE GENOMIC DNA]</scope>
</reference>
<feature type="non-terminal residue" evidence="2">
    <location>
        <position position="1"/>
    </location>
</feature>
<keyword evidence="1" id="KW-0472">Membrane</keyword>
<name>A0A4U1EGY2_MONMO</name>
<gene>
    <name evidence="2" type="ORF">EI555_020334</name>
</gene>
<dbReference type="AlphaFoldDB" id="A0A4U1EGY2"/>
<protein>
    <submittedName>
        <fullName evidence="2">Uncharacterized protein</fullName>
    </submittedName>
</protein>
<dbReference type="EMBL" id="RWIC01001514">
    <property type="protein sequence ID" value="TKC35501.1"/>
    <property type="molecule type" value="Genomic_DNA"/>
</dbReference>
<feature type="transmembrane region" description="Helical" evidence="1">
    <location>
        <begin position="25"/>
        <end position="56"/>
    </location>
</feature>
<comment type="caution">
    <text evidence="2">The sequence shown here is derived from an EMBL/GenBank/DDBJ whole genome shotgun (WGS) entry which is preliminary data.</text>
</comment>
<accession>A0A4U1EGY2</accession>
<dbReference type="Proteomes" id="UP000308365">
    <property type="component" value="Unassembled WGS sequence"/>
</dbReference>
<organism evidence="2 3">
    <name type="scientific">Monodon monoceros</name>
    <name type="common">Narwhal</name>
    <name type="synonym">Ceratodon monodon</name>
    <dbReference type="NCBI Taxonomy" id="40151"/>
    <lineage>
        <taxon>Eukaryota</taxon>
        <taxon>Metazoa</taxon>
        <taxon>Chordata</taxon>
        <taxon>Craniata</taxon>
        <taxon>Vertebrata</taxon>
        <taxon>Euteleostomi</taxon>
        <taxon>Mammalia</taxon>
        <taxon>Eutheria</taxon>
        <taxon>Laurasiatheria</taxon>
        <taxon>Artiodactyla</taxon>
        <taxon>Whippomorpha</taxon>
        <taxon>Cetacea</taxon>
        <taxon>Odontoceti</taxon>
        <taxon>Monodontidae</taxon>
        <taxon>Monodon</taxon>
    </lineage>
</organism>
<evidence type="ECO:0000256" key="1">
    <source>
        <dbReference type="SAM" id="Phobius"/>
    </source>
</evidence>
<proteinExistence type="predicted"/>
<evidence type="ECO:0000313" key="3">
    <source>
        <dbReference type="Proteomes" id="UP000308365"/>
    </source>
</evidence>